<dbReference type="EMBL" id="KZ110596">
    <property type="protein sequence ID" value="OSX62785.1"/>
    <property type="molecule type" value="Genomic_DNA"/>
</dbReference>
<proteinExistence type="predicted"/>
<dbReference type="NCBIfam" id="TIGR00322">
    <property type="entry name" value="diphth2_R"/>
    <property type="match status" value="1"/>
</dbReference>
<dbReference type="GO" id="GO:0017183">
    <property type="term" value="P:protein histidyl modification to diphthamide"/>
    <property type="evidence" value="ECO:0007669"/>
    <property type="project" value="InterPro"/>
</dbReference>
<sequence length="79" mass="9187">AENTAFSAAGEDVITRKIEIEKENLADKLSPEEFEEHYDIERTTKEIIEGDYKRIALQFPDELLHDSVPIYRTLKHRLG</sequence>
<dbReference type="InterPro" id="IPR042263">
    <property type="entry name" value="DPH1/DPH2_1"/>
</dbReference>
<dbReference type="GeneID" id="36328015"/>
<keyword evidence="2" id="KW-1185">Reference proteome</keyword>
<feature type="non-terminal residue" evidence="1">
    <location>
        <position position="1"/>
    </location>
</feature>
<dbReference type="Proteomes" id="UP000194127">
    <property type="component" value="Unassembled WGS sequence"/>
</dbReference>
<dbReference type="PANTHER" id="PTHR10762:SF2">
    <property type="entry name" value="2-(3-AMINO-3-CARBOXYPROPYL)HISTIDINE SYNTHASE SUBUNIT 2"/>
    <property type="match status" value="1"/>
</dbReference>
<evidence type="ECO:0000313" key="1">
    <source>
        <dbReference type="EMBL" id="OSX62785.1"/>
    </source>
</evidence>
<reference evidence="1 2" key="1">
    <citation type="submission" date="2017-04" db="EMBL/GenBank/DDBJ databases">
        <title>Genome Sequence of the Model Brown-Rot Fungus Postia placenta SB12.</title>
        <authorList>
            <consortium name="DOE Joint Genome Institute"/>
            <person name="Gaskell J."/>
            <person name="Kersten P."/>
            <person name="Larrondo L.F."/>
            <person name="Canessa P."/>
            <person name="Martinez D."/>
            <person name="Hibbett D."/>
            <person name="Schmoll M."/>
            <person name="Kubicek C.P."/>
            <person name="Martinez A.T."/>
            <person name="Yadav J."/>
            <person name="Master E."/>
            <person name="Magnuson J.K."/>
            <person name="James T."/>
            <person name="Yaver D."/>
            <person name="Berka R."/>
            <person name="Labutti K."/>
            <person name="Lipzen A."/>
            <person name="Aerts A."/>
            <person name="Barry K."/>
            <person name="Henrissat B."/>
            <person name="Blanchette R."/>
            <person name="Grigoriev I."/>
            <person name="Cullen D."/>
        </authorList>
    </citation>
    <scope>NUCLEOTIDE SEQUENCE [LARGE SCALE GENOMIC DNA]</scope>
    <source>
        <strain evidence="1 2">MAD-698-R-SB12</strain>
    </source>
</reference>
<dbReference type="RefSeq" id="XP_024339579.1">
    <property type="nucleotide sequence ID" value="XM_024483066.1"/>
</dbReference>
<protein>
    <submittedName>
        <fullName evidence="1">Uncharacterized protein</fullName>
    </submittedName>
</protein>
<name>A0A1X6N2C8_9APHY</name>
<dbReference type="Gene3D" id="3.40.50.11840">
    <property type="entry name" value="Diphthamide synthesis DPH1/DPH2 domain 1"/>
    <property type="match status" value="1"/>
</dbReference>
<dbReference type="OrthoDB" id="449241at2759"/>
<gene>
    <name evidence="1" type="ORF">POSPLADRAFT_1088663</name>
</gene>
<accession>A0A1X6N2C8</accession>
<organism evidence="1 2">
    <name type="scientific">Postia placenta MAD-698-R-SB12</name>
    <dbReference type="NCBI Taxonomy" id="670580"/>
    <lineage>
        <taxon>Eukaryota</taxon>
        <taxon>Fungi</taxon>
        <taxon>Dikarya</taxon>
        <taxon>Basidiomycota</taxon>
        <taxon>Agaricomycotina</taxon>
        <taxon>Agaricomycetes</taxon>
        <taxon>Polyporales</taxon>
        <taxon>Adustoporiaceae</taxon>
        <taxon>Rhodonia</taxon>
    </lineage>
</organism>
<dbReference type="GO" id="GO:0090560">
    <property type="term" value="F:2-(3-amino-3-carboxypropyl)histidine synthase activity"/>
    <property type="evidence" value="ECO:0007669"/>
    <property type="project" value="InterPro"/>
</dbReference>
<dbReference type="STRING" id="670580.A0A1X6N2C8"/>
<dbReference type="AlphaFoldDB" id="A0A1X6N2C8"/>
<dbReference type="PANTHER" id="PTHR10762">
    <property type="entry name" value="DIPHTHAMIDE BIOSYNTHESIS PROTEIN"/>
    <property type="match status" value="1"/>
</dbReference>
<feature type="non-terminal residue" evidence="1">
    <location>
        <position position="79"/>
    </location>
</feature>
<evidence type="ECO:0000313" key="2">
    <source>
        <dbReference type="Proteomes" id="UP000194127"/>
    </source>
</evidence>
<dbReference type="InterPro" id="IPR016435">
    <property type="entry name" value="DPH1/DPH2"/>
</dbReference>